<keyword evidence="7" id="KW-1185">Reference proteome</keyword>
<sequence length="238" mass="26176">MVNMDVAIAYMDQLRKKGVTYSMAGSRTGADGTADCSGVVYAALLKGGAKPYGYVVSTETEHEWLLLNCFHCIAHNQEWTMQRGDLLIFGEKGHSAGAGGHTAIAIDSLRVIHCNDTANGVSIDAETSLPYSLGWYVYRQQVAQTRDKPTISATPGLIWLPESASFRLQLPIHLRTAPSTKAAIIATLPANSVVKYDAYAYYEGHVWIRQARANHQYGYLATGECQGNRRTSYWGTFF</sequence>
<dbReference type="InterPro" id="IPR008044">
    <property type="entry name" value="Phage_lysin"/>
</dbReference>
<keyword evidence="3" id="KW-0378">Hydrolase</keyword>
<dbReference type="InterPro" id="IPR000064">
    <property type="entry name" value="NLP_P60_dom"/>
</dbReference>
<dbReference type="InterPro" id="IPR038765">
    <property type="entry name" value="Papain-like_cys_pep_sf"/>
</dbReference>
<dbReference type="InterPro" id="IPR003646">
    <property type="entry name" value="SH3-like_bac-type"/>
</dbReference>
<dbReference type="eggNOG" id="COG0791">
    <property type="taxonomic scope" value="Bacteria"/>
</dbReference>
<keyword evidence="4" id="KW-0788">Thiol protease</keyword>
<dbReference type="SUPFAM" id="SSF54001">
    <property type="entry name" value="Cysteine proteinases"/>
    <property type="match status" value="1"/>
</dbReference>
<dbReference type="AlphaFoldDB" id="S1NJ47"/>
<organism evidence="6 7">
    <name type="scientific">Enterococcus columbae DSM 7374 = ATCC 51263</name>
    <dbReference type="NCBI Taxonomy" id="1121865"/>
    <lineage>
        <taxon>Bacteria</taxon>
        <taxon>Bacillati</taxon>
        <taxon>Bacillota</taxon>
        <taxon>Bacilli</taxon>
        <taxon>Lactobacillales</taxon>
        <taxon>Enterococcaceae</taxon>
        <taxon>Enterococcus</taxon>
    </lineage>
</organism>
<proteinExistence type="inferred from homology"/>
<evidence type="ECO:0000259" key="5">
    <source>
        <dbReference type="PROSITE" id="PS51935"/>
    </source>
</evidence>
<dbReference type="GO" id="GO:0006508">
    <property type="term" value="P:proteolysis"/>
    <property type="evidence" value="ECO:0007669"/>
    <property type="project" value="UniProtKB-KW"/>
</dbReference>
<evidence type="ECO:0000256" key="4">
    <source>
        <dbReference type="ARBA" id="ARBA00022807"/>
    </source>
</evidence>
<evidence type="ECO:0000256" key="1">
    <source>
        <dbReference type="ARBA" id="ARBA00007074"/>
    </source>
</evidence>
<name>S1NJ47_9ENTE</name>
<dbReference type="Gene3D" id="3.90.1720.10">
    <property type="entry name" value="endopeptidase domain like (from Nostoc punctiforme)"/>
    <property type="match status" value="1"/>
</dbReference>
<evidence type="ECO:0000256" key="3">
    <source>
        <dbReference type="ARBA" id="ARBA00022801"/>
    </source>
</evidence>
<dbReference type="STRING" id="1121865.OMW_01302"/>
<dbReference type="SMART" id="SM00287">
    <property type="entry name" value="SH3b"/>
    <property type="match status" value="1"/>
</dbReference>
<evidence type="ECO:0000256" key="2">
    <source>
        <dbReference type="ARBA" id="ARBA00022670"/>
    </source>
</evidence>
<dbReference type="OrthoDB" id="2139777at2"/>
<dbReference type="eggNOG" id="COG3757">
    <property type="taxonomic scope" value="Bacteria"/>
</dbReference>
<gene>
    <name evidence="6" type="ORF">I568_01916</name>
</gene>
<feature type="domain" description="NlpC/P60" evidence="5">
    <location>
        <begin position="1"/>
        <end position="143"/>
    </location>
</feature>
<protein>
    <recommendedName>
        <fullName evidence="5">NlpC/P60 domain-containing protein</fullName>
    </recommendedName>
</protein>
<dbReference type="GO" id="GO:0008234">
    <property type="term" value="F:cysteine-type peptidase activity"/>
    <property type="evidence" value="ECO:0007669"/>
    <property type="project" value="UniProtKB-KW"/>
</dbReference>
<comment type="similarity">
    <text evidence="1">Belongs to the peptidase C40 family.</text>
</comment>
<reference evidence="6 7" key="1">
    <citation type="submission" date="2013-03" db="EMBL/GenBank/DDBJ databases">
        <title>The Genome Sequence of Enterococcus columbae ATCC_51263 (PacBio/Illumina hybrid assembly).</title>
        <authorList>
            <consortium name="The Broad Institute Genomics Platform"/>
            <consortium name="The Broad Institute Genome Sequencing Center for Infectious Disease"/>
            <person name="Earl A."/>
            <person name="Russ C."/>
            <person name="Gilmore M."/>
            <person name="Surin D."/>
            <person name="Walker B."/>
            <person name="Young S."/>
            <person name="Zeng Q."/>
            <person name="Gargeya S."/>
            <person name="Fitzgerald M."/>
            <person name="Haas B."/>
            <person name="Abouelleil A."/>
            <person name="Allen A.W."/>
            <person name="Alvarado L."/>
            <person name="Arachchi H.M."/>
            <person name="Berlin A.M."/>
            <person name="Chapman S.B."/>
            <person name="Gainer-Dewar J."/>
            <person name="Goldberg J."/>
            <person name="Griggs A."/>
            <person name="Gujja S."/>
            <person name="Hansen M."/>
            <person name="Howarth C."/>
            <person name="Imamovic A."/>
            <person name="Ireland A."/>
            <person name="Larimer J."/>
            <person name="McCowan C."/>
            <person name="Murphy C."/>
            <person name="Pearson M."/>
            <person name="Poon T.W."/>
            <person name="Priest M."/>
            <person name="Roberts A."/>
            <person name="Saif S."/>
            <person name="Shea T."/>
            <person name="Sisk P."/>
            <person name="Sykes S."/>
            <person name="Wortman J."/>
            <person name="Nusbaum C."/>
            <person name="Birren B."/>
        </authorList>
    </citation>
    <scope>NUCLEOTIDE SEQUENCE [LARGE SCALE GENOMIC DNA]</scope>
    <source>
        <strain evidence="6 7">ATCC 51263</strain>
    </source>
</reference>
<dbReference type="Pfam" id="PF05382">
    <property type="entry name" value="Amidase_5"/>
    <property type="match status" value="1"/>
</dbReference>
<dbReference type="PROSITE" id="PS51935">
    <property type="entry name" value="NLPC_P60"/>
    <property type="match status" value="1"/>
</dbReference>
<dbReference type="EMBL" id="ASWJ01000009">
    <property type="protein sequence ID" value="EOW80216.1"/>
    <property type="molecule type" value="Genomic_DNA"/>
</dbReference>
<comment type="caution">
    <text evidence="6">The sequence shown here is derived from an EMBL/GenBank/DDBJ whole genome shotgun (WGS) entry which is preliminary data.</text>
</comment>
<evidence type="ECO:0000313" key="7">
    <source>
        <dbReference type="Proteomes" id="UP000014113"/>
    </source>
</evidence>
<keyword evidence="2" id="KW-0645">Protease</keyword>
<accession>S1NJ47</accession>
<evidence type="ECO:0000313" key="6">
    <source>
        <dbReference type="EMBL" id="EOW80216.1"/>
    </source>
</evidence>
<dbReference type="Gene3D" id="2.30.30.40">
    <property type="entry name" value="SH3 Domains"/>
    <property type="match status" value="1"/>
</dbReference>
<dbReference type="Proteomes" id="UP000014113">
    <property type="component" value="Unassembled WGS sequence"/>
</dbReference>
<dbReference type="PATRIC" id="fig|1121865.3.peg.1268"/>